<dbReference type="GO" id="GO:0039693">
    <property type="term" value="P:viral DNA genome replication"/>
    <property type="evidence" value="ECO:0007669"/>
    <property type="project" value="UniProtKB-UniRule"/>
</dbReference>
<feature type="binding site" evidence="1">
    <location>
        <position position="18"/>
    </location>
    <ligand>
        <name>Zn(2+)</name>
        <dbReference type="ChEBI" id="CHEBI:29105"/>
    </ligand>
</feature>
<dbReference type="PROSITE" id="PS51199">
    <property type="entry name" value="SF4_HELICASE"/>
    <property type="match status" value="1"/>
</dbReference>
<keyword evidence="1" id="KW-0460">Magnesium</keyword>
<dbReference type="GO" id="GO:0006269">
    <property type="term" value="P:DNA replication, synthesis of primer"/>
    <property type="evidence" value="ECO:0007669"/>
    <property type="project" value="UniProtKB-KW"/>
</dbReference>
<dbReference type="EMBL" id="MF893341">
    <property type="protein sequence ID" value="ATN92963.1"/>
    <property type="molecule type" value="Genomic_DNA"/>
</dbReference>
<dbReference type="Gene3D" id="2.20.25.10">
    <property type="match status" value="1"/>
</dbReference>
<dbReference type="SMART" id="SM00778">
    <property type="entry name" value="Prim_Zn_Ribbon"/>
    <property type="match status" value="1"/>
</dbReference>
<feature type="domain" description="Toprim" evidence="3">
    <location>
        <begin position="143"/>
        <end position="230"/>
    </location>
</feature>
<feature type="site" description="dTTP/dATP binding" evidence="1">
    <location>
        <position position="491"/>
    </location>
</feature>
<evidence type="ECO:0000256" key="2">
    <source>
        <dbReference type="SAM" id="MobiDB-lite"/>
    </source>
</evidence>
<dbReference type="PANTHER" id="PTHR12873:SF0">
    <property type="entry name" value="TWINKLE MTDNA HELICASE"/>
    <property type="match status" value="1"/>
</dbReference>
<keyword evidence="6" id="KW-1185">Reference proteome</keyword>
<gene>
    <name evidence="5" type="ORF">RPSC1_32</name>
</gene>
<keyword evidence="1" id="KW-0235">DNA replication</keyword>
<evidence type="ECO:0000256" key="1">
    <source>
        <dbReference type="HAMAP-Rule" id="MF_04154"/>
    </source>
</evidence>
<dbReference type="GO" id="GO:0008270">
    <property type="term" value="F:zinc ion binding"/>
    <property type="evidence" value="ECO:0007669"/>
    <property type="project" value="UniProtKB-UniRule"/>
</dbReference>
<dbReference type="EC" id="3.6.4.12" evidence="1"/>
<keyword evidence="1" id="KW-0863">Zinc-finger</keyword>
<comment type="caution">
    <text evidence="1">Lacks conserved residue(s) required for the propagation of feature annotation.</text>
</comment>
<dbReference type="Gene3D" id="3.40.50.300">
    <property type="entry name" value="P-loop containing nucleotide triphosphate hydrolases"/>
    <property type="match status" value="1"/>
</dbReference>
<dbReference type="Gene3D" id="2.20.25.180">
    <property type="match status" value="1"/>
</dbReference>
<keyword evidence="1" id="KW-0378">Hydrolase</keyword>
<keyword evidence="1" id="KW-0511">Multifunctional enzyme</keyword>
<evidence type="ECO:0000259" key="3">
    <source>
        <dbReference type="PROSITE" id="PS50880"/>
    </source>
</evidence>
<reference evidence="5 6" key="1">
    <citation type="journal article" date="2018" name="Arch. Virol.">
        <title>Genomic characterization of the novel Ralstonia phage RPSC1.</title>
        <authorList>
            <person name="Liao M."/>
        </authorList>
    </citation>
    <scope>NUCLEOTIDE SEQUENCE [LARGE SCALE GENOMIC DNA]</scope>
</reference>
<dbReference type="SUPFAM" id="SSF52540">
    <property type="entry name" value="P-loop containing nucleoside triphosphate hydrolases"/>
    <property type="match status" value="1"/>
</dbReference>
<feature type="binding site" evidence="1">
    <location>
        <position position="37"/>
    </location>
    <ligand>
        <name>Zn(2+)</name>
        <dbReference type="ChEBI" id="CHEBI:29105"/>
    </ligand>
</feature>
<comment type="catalytic activity">
    <reaction evidence="1">
        <text>ATP + H2O = ADP + phosphate + H(+)</text>
        <dbReference type="Rhea" id="RHEA:13065"/>
        <dbReference type="ChEBI" id="CHEBI:15377"/>
        <dbReference type="ChEBI" id="CHEBI:15378"/>
        <dbReference type="ChEBI" id="CHEBI:30616"/>
        <dbReference type="ChEBI" id="CHEBI:43474"/>
        <dbReference type="ChEBI" id="CHEBI:456216"/>
        <dbReference type="EC" id="3.6.4.12"/>
    </reaction>
</comment>
<keyword evidence="1 5" id="KW-0547">Nucleotide-binding</keyword>
<evidence type="ECO:0000313" key="5">
    <source>
        <dbReference type="EMBL" id="ATN92963.1"/>
    </source>
</evidence>
<feature type="binding site" evidence="1">
    <location>
        <position position="149"/>
    </location>
    <ligand>
        <name>Mg(2+)</name>
        <dbReference type="ChEBI" id="CHEBI:18420"/>
        <label>1</label>
        <note>catalytic</note>
    </ligand>
</feature>
<dbReference type="GO" id="GO:0003697">
    <property type="term" value="F:single-stranded DNA binding"/>
    <property type="evidence" value="ECO:0007669"/>
    <property type="project" value="InterPro"/>
</dbReference>
<feature type="site" description="dTTP/dATP binding" evidence="1">
    <location>
        <position position="350"/>
    </location>
</feature>
<feature type="binding site" evidence="1">
    <location>
        <position position="34"/>
    </location>
    <ligand>
        <name>Zn(2+)</name>
        <dbReference type="ChEBI" id="CHEBI:29105"/>
    </ligand>
</feature>
<feature type="region of interest" description="Disordered" evidence="2">
    <location>
        <begin position="535"/>
        <end position="554"/>
    </location>
</feature>
<feature type="binding site" evidence="1">
    <location>
        <position position="199"/>
    </location>
    <ligand>
        <name>Mg(2+)</name>
        <dbReference type="ChEBI" id="CHEBI:18420"/>
        <label>1</label>
        <note>catalytic</note>
    </ligand>
</feature>
<dbReference type="GO" id="GO:0016787">
    <property type="term" value="F:hydrolase activity"/>
    <property type="evidence" value="ECO:0007669"/>
    <property type="project" value="UniProtKB-KW"/>
</dbReference>
<dbReference type="EC" id="2.7.7.-" evidence="1"/>
<dbReference type="Pfam" id="PF13155">
    <property type="entry name" value="Toprim_2"/>
    <property type="match status" value="1"/>
</dbReference>
<comment type="domain">
    <text evidence="1">The N-terminus zinc finger domain is essential for delivering the primed DNA template to the DNA polymerase. The central core domain contains the primase activity. The C-terminus region is responsible for the helicase activity and binds 1 Mg(2+)-dTTP.</text>
</comment>
<proteinExistence type="inferred from homology"/>
<dbReference type="InterPro" id="IPR007694">
    <property type="entry name" value="DNA_helicase_DnaB-like_C"/>
</dbReference>
<evidence type="ECO:0000259" key="4">
    <source>
        <dbReference type="PROSITE" id="PS51199"/>
    </source>
</evidence>
<accession>A0A2Z2U7X9</accession>
<feature type="site" description="dTTP/dATP binding" evidence="1">
    <location>
        <position position="522"/>
    </location>
</feature>
<dbReference type="InterPro" id="IPR006171">
    <property type="entry name" value="TOPRIM_dom"/>
</dbReference>
<dbReference type="GO" id="GO:0005524">
    <property type="term" value="F:ATP binding"/>
    <property type="evidence" value="ECO:0007669"/>
    <property type="project" value="UniProtKB-UniRule"/>
</dbReference>
<dbReference type="Gene3D" id="3.40.1360.10">
    <property type="match status" value="1"/>
</dbReference>
<feature type="domain" description="SF4 helicase" evidence="4">
    <location>
        <begin position="270"/>
        <end position="535"/>
    </location>
</feature>
<dbReference type="GO" id="GO:0043139">
    <property type="term" value="F:5'-3' DNA helicase activity"/>
    <property type="evidence" value="ECO:0007669"/>
    <property type="project" value="InterPro"/>
</dbReference>
<dbReference type="SUPFAM" id="SSF57783">
    <property type="entry name" value="Zinc beta-ribbon"/>
    <property type="match status" value="1"/>
</dbReference>
<feature type="binding site" evidence="1">
    <location>
        <begin position="301"/>
        <end position="308"/>
    </location>
    <ligand>
        <name>ATP</name>
        <dbReference type="ChEBI" id="CHEBI:30616"/>
    </ligand>
</feature>
<organism evidence="5 6">
    <name type="scientific">Ralstonia phage RPSC1</name>
    <dbReference type="NCBI Taxonomy" id="2041351"/>
    <lineage>
        <taxon>Viruses</taxon>
        <taxon>Duplodnaviria</taxon>
        <taxon>Heunggongvirae</taxon>
        <taxon>Uroviricota</taxon>
        <taxon>Caudoviricetes</taxon>
        <taxon>Autographivirales</taxon>
        <taxon>Autotranscriptaviridae</taxon>
        <taxon>Stompelvirus</taxon>
        <taxon>Stompelvirus RPSC1</taxon>
    </lineage>
</organism>
<dbReference type="GO" id="GO:0003899">
    <property type="term" value="F:DNA-directed RNA polymerase activity"/>
    <property type="evidence" value="ECO:0007669"/>
    <property type="project" value="UniProtKB-UniRule"/>
</dbReference>
<comment type="function">
    <text evidence="1">ATP-dependent DNA helicase and primase essential for viral DNA replication and recombination. The helicase moves 5' -&gt; 3' on the lagging strand template, unwinding the DNA duplex ahead of the leading strand polymerase at the replication fork and generating ssDNA for both leading and lagging strand synthesis. ATP or dTTP hydrolysis propels each helicase domain to translocate sequentially along DNA. Mediates strand transfer when a joint molecule is available and participates in recombinational DNA repair through its role in strand exchange. Primase activity synthesizes short RNA primers at the sequence 5'-GTC-3' on the lagging strand that the polymerase elongates using dNTPs and providing the primase is still present.</text>
</comment>
<evidence type="ECO:0000313" key="6">
    <source>
        <dbReference type="Proteomes" id="UP000258840"/>
    </source>
</evidence>
<dbReference type="InterPro" id="IPR048774">
    <property type="entry name" value="Helic-prim_T7_N"/>
</dbReference>
<keyword evidence="1" id="KW-1194">Viral DNA replication</keyword>
<name>A0A2Z2U7X9_9CAUD</name>
<dbReference type="Proteomes" id="UP000258840">
    <property type="component" value="Segment"/>
</dbReference>
<feature type="zinc finger region" description="C4-like; zinc ribbon fold" evidence="1">
    <location>
        <begin position="15"/>
        <end position="37"/>
    </location>
</feature>
<keyword evidence="1" id="KW-0808">Transferase</keyword>
<feature type="binding site" evidence="1">
    <location>
        <position position="15"/>
    </location>
    <ligand>
        <name>Zn(2+)</name>
        <dbReference type="ChEBI" id="CHEBI:29105"/>
    </ligand>
</feature>
<keyword evidence="1" id="KW-0862">Zinc</keyword>
<keyword evidence="1" id="KW-0067">ATP-binding</keyword>
<dbReference type="InterPro" id="IPR034154">
    <property type="entry name" value="TOPRIM_DnaG/twinkle"/>
</dbReference>
<comment type="cofactor">
    <cofactor evidence="1">
        <name>Mg(2+)</name>
        <dbReference type="ChEBI" id="CHEBI:18420"/>
    </cofactor>
    <text evidence="1">Binds 2 Mg(2+), one of which is catalytic.</text>
</comment>
<dbReference type="InterPro" id="IPR013237">
    <property type="entry name" value="Phage_T7_Gp4_N"/>
</dbReference>
<comment type="similarity">
    <text evidence="1">Belongs to the Teseptimavirus DNA helicase/primase family.</text>
</comment>
<comment type="subunit">
    <text evidence="1">Homohexamer. Assembles as a hexamer onto linear or circular ssDNA in the presence of ATP or dTTP. Interacts (via C-terminus) with the viral DNA polymerase that is bound to DNA; this interaction is essential to initiate leading-strand DNA synthesis. The priming complex consists of 2 DNA polymerases and 1 helicase-primase hexamer that assemble on the DNA template. Interacts with the single-stranded DNA-binding protein. Part of the replicase complex that includes the DNA polymerase, the primase/helicase and the single-stranded DNA binding protein.</text>
</comment>
<keyword evidence="1" id="KW-0548">Nucleotidyltransferase</keyword>
<dbReference type="InterPro" id="IPR027417">
    <property type="entry name" value="P-loop_NTPase"/>
</dbReference>
<dbReference type="Pfam" id="PF21268">
    <property type="entry name" value="Helic-prim_T7_N"/>
    <property type="match status" value="1"/>
</dbReference>
<keyword evidence="1" id="KW-0479">Metal-binding</keyword>
<dbReference type="PANTHER" id="PTHR12873">
    <property type="entry name" value="T7-LIKE MITOCHONDRIAL DNA HELICASE"/>
    <property type="match status" value="1"/>
</dbReference>
<dbReference type="Pfam" id="PF03796">
    <property type="entry name" value="DnaB_C"/>
    <property type="match status" value="1"/>
</dbReference>
<protein>
    <recommendedName>
        <fullName evidence="1">DNA helicase/primase</fullName>
        <ecNumber evidence="1">2.7.7.-</ecNumber>
        <ecNumber evidence="1">3.6.4.12</ecNumber>
    </recommendedName>
</protein>
<dbReference type="SMART" id="SM00493">
    <property type="entry name" value="TOPRIM"/>
    <property type="match status" value="1"/>
</dbReference>
<sequence length="554" mass="60532">MSDHEESFLTHKGPCEKCGSSDGNAHYTDGHTHCFVCDAHTPGDGEGGTRAPTRRAEGTLSMGQCDGAYVALPARKIDIETCRKYGYWVGRVNGERVQVADYRDESGAIIGHKLRDKNKDFRAVGKVSRDTLWGAHLWSGKGKKIVITEGEIDCLTVAQMQGLKWPVVSLPCGAAAAKKTLAANIDYLDGYEEIILMFDMDEPGQQAVRDAAEVLPPGKVRVANLPLKDPNACLVDGKGQAILDAIWNASPYRPDGIVMARDLLEEMDAAADVQSIAFPLGAILNARTLGARGGEVVMLTSGTGMGKSTFAREVAYGWGHLSGMRGGLAFIEESPTETLLDITGLHLNKRIRQHPHLVTKEERRAASAQLFDNDTYAMYDHFGSAQEDSLINKLIYMAVVLECKWIVLDHLSIIVSGQEGDDERKMIDRIMTKLKTFAKANNVILIVVTHLKRKDGKGGKSHEEGGKVTLAELRGSGSIAQLSDTCLAFERDQQGDKPNMILIRVLKCRFTGDTGPAGYLMYDKETGRMTDHHAVFPEDEPEGEPTDSAFPPDF</sequence>
<dbReference type="HAMAP" id="MF_04154">
    <property type="entry name" value="Helic_Prim_T7"/>
    <property type="match status" value="1"/>
</dbReference>
<dbReference type="SUPFAM" id="SSF56731">
    <property type="entry name" value="DNA primase core"/>
    <property type="match status" value="1"/>
</dbReference>
<keyword evidence="1 5" id="KW-0347">Helicase</keyword>
<dbReference type="InterPro" id="IPR046394">
    <property type="entry name" value="Helic_Prim_T7"/>
</dbReference>
<dbReference type="PROSITE" id="PS50880">
    <property type="entry name" value="TOPRIM"/>
    <property type="match status" value="1"/>
</dbReference>
<dbReference type="CDD" id="cd19483">
    <property type="entry name" value="RecA-like_Gp4D_helicase"/>
    <property type="match status" value="1"/>
</dbReference>
<dbReference type="InterPro" id="IPR027032">
    <property type="entry name" value="Twinkle-like"/>
</dbReference>
<feature type="site" description="dTTP/dATP binding" evidence="1">
    <location>
        <position position="509"/>
    </location>
</feature>
<feature type="binding site" evidence="1">
    <location>
        <position position="229"/>
    </location>
    <ligand>
        <name>Mg(2+)</name>
        <dbReference type="ChEBI" id="CHEBI:18420"/>
        <label>2</label>
    </ligand>
</feature>
<keyword evidence="1" id="KW-0639">Primosome</keyword>
<feature type="site" description="dTTP/dATP binding" evidence="1">
    <location>
        <position position="450"/>
    </location>
</feature>
<dbReference type="CDD" id="cd01029">
    <property type="entry name" value="TOPRIM_primases"/>
    <property type="match status" value="1"/>
</dbReference>